<evidence type="ECO:0000256" key="2">
    <source>
        <dbReference type="ARBA" id="ARBA00023002"/>
    </source>
</evidence>
<keyword evidence="2" id="KW-0560">Oxidoreductase</keyword>
<dbReference type="GO" id="GO:0016491">
    <property type="term" value="F:oxidoreductase activity"/>
    <property type="evidence" value="ECO:0007669"/>
    <property type="project" value="UniProtKB-KW"/>
</dbReference>
<dbReference type="HOGENOM" id="CLU_018354_4_4_1"/>
<reference evidence="4 5" key="1">
    <citation type="submission" date="2014-04" db="EMBL/GenBank/DDBJ databases">
        <authorList>
            <consortium name="DOE Joint Genome Institute"/>
            <person name="Kuo A."/>
            <person name="Tarkka M."/>
            <person name="Buscot F."/>
            <person name="Kohler A."/>
            <person name="Nagy L.G."/>
            <person name="Floudas D."/>
            <person name="Copeland A."/>
            <person name="Barry K.W."/>
            <person name="Cichocki N."/>
            <person name="Veneault-Fourrey C."/>
            <person name="LaButti K."/>
            <person name="Lindquist E.A."/>
            <person name="Lipzen A."/>
            <person name="Lundell T."/>
            <person name="Morin E."/>
            <person name="Murat C."/>
            <person name="Sun H."/>
            <person name="Tunlid A."/>
            <person name="Henrissat B."/>
            <person name="Grigoriev I.V."/>
            <person name="Hibbett D.S."/>
            <person name="Martin F."/>
            <person name="Nordberg H.P."/>
            <person name="Cantor M.N."/>
            <person name="Hua S.X."/>
        </authorList>
    </citation>
    <scope>NUCLEOTIDE SEQUENCE [LARGE SCALE GENOMIC DNA]</scope>
    <source>
        <strain evidence="4 5">F 1598</strain>
    </source>
</reference>
<dbReference type="SUPFAM" id="SSF56176">
    <property type="entry name" value="FAD-binding/transporter-associated domain-like"/>
    <property type="match status" value="1"/>
</dbReference>
<keyword evidence="5" id="KW-1185">Reference proteome</keyword>
<evidence type="ECO:0000313" key="5">
    <source>
        <dbReference type="Proteomes" id="UP000054166"/>
    </source>
</evidence>
<protein>
    <recommendedName>
        <fullName evidence="3">FAD-binding PCMH-type domain-containing protein</fullName>
    </recommendedName>
</protein>
<proteinExistence type="inferred from homology"/>
<dbReference type="InterPro" id="IPR016166">
    <property type="entry name" value="FAD-bd_PCMH"/>
</dbReference>
<dbReference type="Pfam" id="PF08031">
    <property type="entry name" value="BBE"/>
    <property type="match status" value="1"/>
</dbReference>
<dbReference type="EMBL" id="KN832985">
    <property type="protein sequence ID" value="KIM85190.1"/>
    <property type="molecule type" value="Genomic_DNA"/>
</dbReference>
<dbReference type="Gene3D" id="3.30.465.10">
    <property type="match status" value="1"/>
</dbReference>
<feature type="domain" description="FAD-binding PCMH-type" evidence="3">
    <location>
        <begin position="31"/>
        <end position="216"/>
    </location>
</feature>
<organism evidence="4 5">
    <name type="scientific">Piloderma croceum (strain F 1598)</name>
    <dbReference type="NCBI Taxonomy" id="765440"/>
    <lineage>
        <taxon>Eukaryota</taxon>
        <taxon>Fungi</taxon>
        <taxon>Dikarya</taxon>
        <taxon>Basidiomycota</taxon>
        <taxon>Agaricomycotina</taxon>
        <taxon>Agaricomycetes</taxon>
        <taxon>Agaricomycetidae</taxon>
        <taxon>Atheliales</taxon>
        <taxon>Atheliaceae</taxon>
        <taxon>Piloderma</taxon>
    </lineage>
</organism>
<gene>
    <name evidence="4" type="ORF">PILCRDRAFT_66317</name>
</gene>
<comment type="similarity">
    <text evidence="1">Belongs to the oxygen-dependent FAD-linked oxidoreductase family.</text>
</comment>
<dbReference type="InterPro" id="IPR016169">
    <property type="entry name" value="FAD-bd_PCMH_sub2"/>
</dbReference>
<dbReference type="PANTHER" id="PTHR13878">
    <property type="entry name" value="GULONOLACTONE OXIDASE"/>
    <property type="match status" value="1"/>
</dbReference>
<dbReference type="GO" id="GO:0071949">
    <property type="term" value="F:FAD binding"/>
    <property type="evidence" value="ECO:0007669"/>
    <property type="project" value="InterPro"/>
</dbReference>
<dbReference type="OrthoDB" id="9983560at2759"/>
<name>A0A0C3FMA4_PILCF</name>
<dbReference type="PANTHER" id="PTHR13878:SF91">
    <property type="entry name" value="FAD BINDING DOMAIN PROTEIN (AFU_ORTHOLOGUE AFUA_6G12070)-RELATED"/>
    <property type="match status" value="1"/>
</dbReference>
<dbReference type="InterPro" id="IPR036318">
    <property type="entry name" value="FAD-bd_PCMH-like_sf"/>
</dbReference>
<sequence>MQSPNFESFIFSNGSISACYWNTTLGVPCQQGSVPTIGVDARSVGDIQAAVNFAVKHDLRLSVKNTGHDYLGRSTARGSFMIWTHYLKNITYNSSFVPEGAPSTEIYNAITLEAGVQWHEAYDAVQAQGRVLVGGLSAGGSVGSAGGWLLGGGHSAISPQHGLGVDNVIELNVVTSTGEYLTVNLHKHSDLFWALRGGGGGTYGVVTSVTYRTHPSVPLTAIFFAANSTNNSTFKTFFTEFVRIHPNLPDEGFSGYSLVAPNGIQCFYIAPNVTQAQANKTFDSFAFAQNLTSEGLSISTALTVPYPSFYSWYTSLFSTGQQVGTITDMASRLISRDTVEQNPQGIANAVLSMGAASWDFVAGGAVSKVAHDSTGLNPAWRKALVHVVWGIGWDEGTPTSEIKKLRAKLAQSLTDVNRLTGSSAYFNEASMFEPSPKYTFFGDHYDRLKAIKNAYDPTGLFVVKEGVGSDDWDKSLNCRI</sequence>
<dbReference type="AlphaFoldDB" id="A0A0C3FMA4"/>
<accession>A0A0C3FMA4</accession>
<dbReference type="PROSITE" id="PS51387">
    <property type="entry name" value="FAD_PCMH"/>
    <property type="match status" value="1"/>
</dbReference>
<dbReference type="STRING" id="765440.A0A0C3FMA4"/>
<evidence type="ECO:0000259" key="3">
    <source>
        <dbReference type="PROSITE" id="PS51387"/>
    </source>
</evidence>
<dbReference type="Proteomes" id="UP000054166">
    <property type="component" value="Unassembled WGS sequence"/>
</dbReference>
<dbReference type="InterPro" id="IPR050432">
    <property type="entry name" value="FAD-linked_Oxidoreductases_BP"/>
</dbReference>
<evidence type="ECO:0000256" key="1">
    <source>
        <dbReference type="ARBA" id="ARBA00005466"/>
    </source>
</evidence>
<dbReference type="InParanoid" id="A0A0C3FMA4"/>
<dbReference type="InterPro" id="IPR006094">
    <property type="entry name" value="Oxid_FAD_bind_N"/>
</dbReference>
<evidence type="ECO:0000313" key="4">
    <source>
        <dbReference type="EMBL" id="KIM85190.1"/>
    </source>
</evidence>
<dbReference type="InterPro" id="IPR012951">
    <property type="entry name" value="BBE"/>
</dbReference>
<dbReference type="Pfam" id="PF01565">
    <property type="entry name" value="FAD_binding_4"/>
    <property type="match status" value="1"/>
</dbReference>
<reference evidence="5" key="2">
    <citation type="submission" date="2015-01" db="EMBL/GenBank/DDBJ databases">
        <title>Evolutionary Origins and Diversification of the Mycorrhizal Mutualists.</title>
        <authorList>
            <consortium name="DOE Joint Genome Institute"/>
            <consortium name="Mycorrhizal Genomics Consortium"/>
            <person name="Kohler A."/>
            <person name="Kuo A."/>
            <person name="Nagy L.G."/>
            <person name="Floudas D."/>
            <person name="Copeland A."/>
            <person name="Barry K.W."/>
            <person name="Cichocki N."/>
            <person name="Veneault-Fourrey C."/>
            <person name="LaButti K."/>
            <person name="Lindquist E.A."/>
            <person name="Lipzen A."/>
            <person name="Lundell T."/>
            <person name="Morin E."/>
            <person name="Murat C."/>
            <person name="Riley R."/>
            <person name="Ohm R."/>
            <person name="Sun H."/>
            <person name="Tunlid A."/>
            <person name="Henrissat B."/>
            <person name="Grigoriev I.V."/>
            <person name="Hibbett D.S."/>
            <person name="Martin F."/>
        </authorList>
    </citation>
    <scope>NUCLEOTIDE SEQUENCE [LARGE SCALE GENOMIC DNA]</scope>
    <source>
        <strain evidence="5">F 1598</strain>
    </source>
</reference>